<accession>A0A1Y2KUU9</accession>
<keyword evidence="1" id="KW-1133">Transmembrane helix</keyword>
<organism evidence="2 3">
    <name type="scientific">Thalassospira mesophila</name>
    <dbReference type="NCBI Taxonomy" id="1293891"/>
    <lineage>
        <taxon>Bacteria</taxon>
        <taxon>Pseudomonadati</taxon>
        <taxon>Pseudomonadota</taxon>
        <taxon>Alphaproteobacteria</taxon>
        <taxon>Rhodospirillales</taxon>
        <taxon>Thalassospiraceae</taxon>
        <taxon>Thalassospira</taxon>
    </lineage>
</organism>
<keyword evidence="1" id="KW-0472">Membrane</keyword>
<keyword evidence="3" id="KW-1185">Reference proteome</keyword>
<sequence>MKVQWDQSIWLIHISLIKDLALAHVPIPLGLDAKFDQFLQTPVGNDHTGASVTVLSMLARLGLDPWREASDLAALPKSSAWQRLDTLMARFTDVPIVIADRAEVTTRLIASLPNGSLYDNTKPTGNRVSKKIDTRIYFVVAIAVLIVQIGLLIFRD</sequence>
<proteinExistence type="predicted"/>
<evidence type="ECO:0000313" key="2">
    <source>
        <dbReference type="EMBL" id="OSQ35401.1"/>
    </source>
</evidence>
<reference evidence="2 3" key="1">
    <citation type="submission" date="2014-03" db="EMBL/GenBank/DDBJ databases">
        <title>The draft genome sequence of Thalassospira mesophila JCM 18969.</title>
        <authorList>
            <person name="Lai Q."/>
            <person name="Shao Z."/>
        </authorList>
    </citation>
    <scope>NUCLEOTIDE SEQUENCE [LARGE SCALE GENOMIC DNA]</scope>
    <source>
        <strain evidence="2 3">JCM 18969</strain>
    </source>
</reference>
<evidence type="ECO:0000256" key="1">
    <source>
        <dbReference type="SAM" id="Phobius"/>
    </source>
</evidence>
<feature type="transmembrane region" description="Helical" evidence="1">
    <location>
        <begin position="136"/>
        <end position="154"/>
    </location>
</feature>
<evidence type="ECO:0000313" key="3">
    <source>
        <dbReference type="Proteomes" id="UP000193391"/>
    </source>
</evidence>
<dbReference type="EMBL" id="JFKA01000020">
    <property type="protein sequence ID" value="OSQ35401.1"/>
    <property type="molecule type" value="Genomic_DNA"/>
</dbReference>
<dbReference type="STRING" id="1293891.TMES_21365"/>
<protein>
    <submittedName>
        <fullName evidence="2">Uncharacterized protein</fullName>
    </submittedName>
</protein>
<comment type="caution">
    <text evidence="2">The sequence shown here is derived from an EMBL/GenBank/DDBJ whole genome shotgun (WGS) entry which is preliminary data.</text>
</comment>
<name>A0A1Y2KUU9_9PROT</name>
<dbReference type="AlphaFoldDB" id="A0A1Y2KUU9"/>
<dbReference type="Proteomes" id="UP000193391">
    <property type="component" value="Unassembled WGS sequence"/>
</dbReference>
<gene>
    <name evidence="2" type="ORF">TMES_21365</name>
</gene>
<keyword evidence="1" id="KW-0812">Transmembrane</keyword>